<organism evidence="5 6">
    <name type="scientific">Synechococcus lacustris str. Tous</name>
    <dbReference type="NCBI Taxonomy" id="1910958"/>
    <lineage>
        <taxon>Bacteria</taxon>
        <taxon>Bacillati</taxon>
        <taxon>Cyanobacteriota</taxon>
        <taxon>Cyanophyceae</taxon>
        <taxon>Synechococcales</taxon>
        <taxon>Synechococcaceae</taxon>
        <taxon>Synechococcus</taxon>
    </lineage>
</organism>
<dbReference type="PANTHER" id="PTHR44943">
    <property type="entry name" value="CELLULOSE SYNTHASE OPERON PROTEIN C"/>
    <property type="match status" value="1"/>
</dbReference>
<accession>A0A2P7EEQ1</accession>
<dbReference type="AlphaFoldDB" id="A0A2P7EEQ1"/>
<evidence type="ECO:0000256" key="4">
    <source>
        <dbReference type="SAM" id="MobiDB-lite"/>
    </source>
</evidence>
<name>A0A2P7EEQ1_9SYNE</name>
<dbReference type="PROSITE" id="PS50005">
    <property type="entry name" value="TPR"/>
    <property type="match status" value="1"/>
</dbReference>
<dbReference type="RefSeq" id="WP_106499965.1">
    <property type="nucleotide sequence ID" value="NZ_PXVC01000027.1"/>
</dbReference>
<reference evidence="6" key="1">
    <citation type="submission" date="2018-03" db="EMBL/GenBank/DDBJ databases">
        <title>Ecological and genomic features of two cosmopolitan and abundant freshwater picocyanobacteria.</title>
        <authorList>
            <person name="Cabello-Yeves P.J."/>
            <person name="Picazo A."/>
            <person name="Camacho A."/>
            <person name="Callieri C."/>
            <person name="Rosselli R."/>
            <person name="Roda-Garcia J."/>
            <person name="Coutinho F.H."/>
            <person name="Rodriguez-Valera F."/>
        </authorList>
    </citation>
    <scope>NUCLEOTIDE SEQUENCE [LARGE SCALE GENOMIC DNA]</scope>
    <source>
        <strain evidence="6">Tous</strain>
    </source>
</reference>
<evidence type="ECO:0000256" key="1">
    <source>
        <dbReference type="ARBA" id="ARBA00022737"/>
    </source>
</evidence>
<feature type="region of interest" description="Disordered" evidence="4">
    <location>
        <begin position="1"/>
        <end position="40"/>
    </location>
</feature>
<feature type="repeat" description="TPR" evidence="3">
    <location>
        <begin position="135"/>
        <end position="168"/>
    </location>
</feature>
<keyword evidence="6" id="KW-1185">Reference proteome</keyword>
<comment type="caution">
    <text evidence="5">The sequence shown here is derived from an EMBL/GenBank/DDBJ whole genome shotgun (WGS) entry which is preliminary data.</text>
</comment>
<evidence type="ECO:0000313" key="5">
    <source>
        <dbReference type="EMBL" id="PSI01579.1"/>
    </source>
</evidence>
<keyword evidence="2 3" id="KW-0802">TPR repeat</keyword>
<dbReference type="InterPro" id="IPR019734">
    <property type="entry name" value="TPR_rpt"/>
</dbReference>
<dbReference type="InterPro" id="IPR011990">
    <property type="entry name" value="TPR-like_helical_dom_sf"/>
</dbReference>
<dbReference type="EMBL" id="PXVC01000027">
    <property type="protein sequence ID" value="PSI01579.1"/>
    <property type="molecule type" value="Genomic_DNA"/>
</dbReference>
<dbReference type="Proteomes" id="UP000240206">
    <property type="component" value="Unassembled WGS sequence"/>
</dbReference>
<evidence type="ECO:0000256" key="3">
    <source>
        <dbReference type="PROSITE-ProRule" id="PRU00339"/>
    </source>
</evidence>
<dbReference type="InterPro" id="IPR051685">
    <property type="entry name" value="Ycf3/AcsC/BcsC/TPR_MFPF"/>
</dbReference>
<gene>
    <name evidence="5" type="ORF">C7K08_07175</name>
</gene>
<sequence length="1084" mass="121847">MGKKRKNKLYSQAATGASVTPASADAGSKQGTHARSYPPRNVRDSAIARIRNKKPSNRSGLEWWQLGEYQVINGLLDKDEAQIISGEECLLEGALLDKPYPACLIDLGWIHLERGSIVQAKKYFLDATKADAYSRDAWAFLGITEIATNNRDRAINAFQTAVSLLGENPHESDIETLNLLQASPEIPAALKTRTKISKFSLDEIFQFNLADQAKAIRLMIDQALDTELPREQVKELLDLLCHIEYSGLSSLNRTIDACTESIEYLDTTFTPHLYMGLAYKKLGKRVLSLEAYRRCIEKNPACELAFTNIADLLLEGGRPREAYNYLHAFRNSGAPITSGNFYNNLGNAIADLGMAIRDELDCREKALELDPKNPKTILNYVVSLLTNGDVIKAKGLMFKHKKKIVSSLGSESILIHENLIEAMIMITDPFGLMVMYDELLPILGSRDAAVFLVKAWEIREAFKEDGFGEEDPSKCYRYPDFINELGIKCGNAGHHQYSLKCWQELQTFPGYENASWNIPVSLDAMGLHEEALEALKHASGLCTRKNTITANLLSKSDPQHALEFYIKALSEDETFLMPIENGFALAKRQNRRDLYGEFLKALNQISDSDEKTILSSQIKYDQGFHDEACSLWESILIRGDDFIDIKQLRSEIREASADLTLIGERVGDEIYKGLANLYLSMSQYEKLSALIEAISQWDIDLDGDWRIITSIALSMQGRTQEAIETVLGMNDQPPPRLAKSFALLSSDDLDAAMAELSQLDEFEGDINGYSFPLCLPSAFKPSLASLYCLNNESIEQASEHARHAIGLDPSSYWVTDIYIKVLDASCGLASASDYLLNLHRNAPGNIRLLRRLIMSLAHESRIAECKEVIQNLEEAYGQFYISQVDDLFQLVEILSRRQDERALPVPLPEWTCHLDTQGKKYLEGIVEIQGSTNNCASYSLLVSRFSEYLLRQYFFLPLASLVDPSECVTWKWAQNASSYLLDRTQRQPTLGDIISLIKTMAYSGNQSNPYIRMLRDAAYQLPIDFRQMFSYDFVSRLCQLRDYRNCVMHAGDPSADDLEFVKLFVFGGDQLGRGEFVSCLLAAD</sequence>
<dbReference type="Gene3D" id="1.25.40.10">
    <property type="entry name" value="Tetratricopeptide repeat domain"/>
    <property type="match status" value="3"/>
</dbReference>
<protein>
    <recommendedName>
        <fullName evidence="7">Tetratricopeptide repeat protein</fullName>
    </recommendedName>
</protein>
<dbReference type="PANTHER" id="PTHR44943:SF8">
    <property type="entry name" value="TPR REPEAT-CONTAINING PROTEIN MJ0263"/>
    <property type="match status" value="1"/>
</dbReference>
<evidence type="ECO:0008006" key="7">
    <source>
        <dbReference type="Google" id="ProtNLM"/>
    </source>
</evidence>
<proteinExistence type="predicted"/>
<evidence type="ECO:0000256" key="2">
    <source>
        <dbReference type="ARBA" id="ARBA00022803"/>
    </source>
</evidence>
<keyword evidence="1" id="KW-0677">Repeat</keyword>
<dbReference type="SMART" id="SM00028">
    <property type="entry name" value="TPR"/>
    <property type="match status" value="5"/>
</dbReference>
<feature type="compositionally biased region" description="Polar residues" evidence="4">
    <location>
        <begin position="9"/>
        <end position="21"/>
    </location>
</feature>
<evidence type="ECO:0000313" key="6">
    <source>
        <dbReference type="Proteomes" id="UP000240206"/>
    </source>
</evidence>
<dbReference type="SUPFAM" id="SSF48452">
    <property type="entry name" value="TPR-like"/>
    <property type="match status" value="2"/>
</dbReference>